<dbReference type="EMBL" id="CP085144">
    <property type="protein sequence ID" value="UOA15893.1"/>
    <property type="molecule type" value="Genomic_DNA"/>
</dbReference>
<protein>
    <recommendedName>
        <fullName evidence="3">N-formylglutamate amidohydrolase</fullName>
    </recommendedName>
</protein>
<dbReference type="Gene3D" id="3.40.630.40">
    <property type="entry name" value="Zn-dependent exopeptidases"/>
    <property type="match status" value="1"/>
</dbReference>
<reference evidence="2" key="1">
    <citation type="journal article" date="2022" name="Microorganisms">
        <title>Beyond the ABCs#Discovery of Three New Plasmid Types in Rhodobacterales (RepQ, RepY, RepW).</title>
        <authorList>
            <person name="Freese H.M."/>
            <person name="Ringel V."/>
            <person name="Overmann J."/>
            <person name="Petersen J."/>
        </authorList>
    </citation>
    <scope>NUCLEOTIDE SEQUENCE [LARGE SCALE GENOMIC DNA]</scope>
    <source>
        <strain evidence="2">DSM 109990</strain>
    </source>
</reference>
<dbReference type="PIRSF" id="PIRSF029730">
    <property type="entry name" value="UCP029730"/>
    <property type="match status" value="1"/>
</dbReference>
<evidence type="ECO:0000313" key="1">
    <source>
        <dbReference type="EMBL" id="UOA15893.1"/>
    </source>
</evidence>
<evidence type="ECO:0000313" key="2">
    <source>
        <dbReference type="Proteomes" id="UP000831019"/>
    </source>
</evidence>
<gene>
    <name evidence="1" type="ORF">DSM109990_02739</name>
</gene>
<organism evidence="1 2">
    <name type="scientific">Sulfitobacter dubius</name>
    <dbReference type="NCBI Taxonomy" id="218673"/>
    <lineage>
        <taxon>Bacteria</taxon>
        <taxon>Pseudomonadati</taxon>
        <taxon>Pseudomonadota</taxon>
        <taxon>Alphaproteobacteria</taxon>
        <taxon>Rhodobacterales</taxon>
        <taxon>Roseobacteraceae</taxon>
        <taxon>Sulfitobacter</taxon>
    </lineage>
</organism>
<dbReference type="InterPro" id="IPR011227">
    <property type="entry name" value="UCP029730"/>
</dbReference>
<dbReference type="InterPro" id="IPR007709">
    <property type="entry name" value="N-FG_amidohydro"/>
</dbReference>
<dbReference type="Pfam" id="PF05013">
    <property type="entry name" value="FGase"/>
    <property type="match status" value="1"/>
</dbReference>
<evidence type="ECO:0008006" key="3">
    <source>
        <dbReference type="Google" id="ProtNLM"/>
    </source>
</evidence>
<dbReference type="SUPFAM" id="SSF53187">
    <property type="entry name" value="Zn-dependent exopeptidases"/>
    <property type="match status" value="1"/>
</dbReference>
<dbReference type="Proteomes" id="UP000831019">
    <property type="component" value="Chromosome"/>
</dbReference>
<sequence length="256" mass="27995">MLNTPTLLVVGDDPEPVEWVNRDSKVPVLLVCEHAGQVVPRKLKALGLADGAIDQHVGWDVGAAAVTRAMAVNLGCAAILQRYSRIVIDCNRPSDAVDSIPAITDGLRVPGNQALTSADRNHRIAEIFKPFDAAVTEARNAGPRLLLSIHSFTPELLSVAGQRPWHIGFLCRQDRNTSVRLMAEVRKLRSDLKLALNEPYQIDSQSDWFVPAHGEASGLPHSLIEIRNDLIEQADGQAEFANLLSQVVRNVLEKPC</sequence>
<proteinExistence type="predicted"/>
<accession>A0ABY3ZSV6</accession>
<name>A0ABY3ZSV6_9RHOB</name>
<dbReference type="RefSeq" id="WP_243261364.1">
    <property type="nucleotide sequence ID" value="NZ_CP085144.1"/>
</dbReference>
<keyword evidence="2" id="KW-1185">Reference proteome</keyword>